<evidence type="ECO:0000313" key="17">
    <source>
        <dbReference type="Proteomes" id="UP000494255"/>
    </source>
</evidence>
<evidence type="ECO:0000256" key="6">
    <source>
        <dbReference type="ARBA" id="ARBA00022692"/>
    </source>
</evidence>
<evidence type="ECO:0000256" key="10">
    <source>
        <dbReference type="ARBA" id="ARBA00023237"/>
    </source>
</evidence>
<dbReference type="Gene3D" id="2.150.10.10">
    <property type="entry name" value="Serralysin-like metalloprotease, C-terminal"/>
    <property type="match status" value="6"/>
</dbReference>
<dbReference type="Gene3D" id="6.10.250.2120">
    <property type="match status" value="1"/>
</dbReference>
<dbReference type="Gene3D" id="6.10.250.2030">
    <property type="match status" value="1"/>
</dbReference>
<dbReference type="InterPro" id="IPR005594">
    <property type="entry name" value="YadA_C"/>
</dbReference>
<accession>A0A6J5ARB2</accession>
<dbReference type="EMBL" id="CADIKC010000002">
    <property type="protein sequence ID" value="CAB3677024.1"/>
    <property type="molecule type" value="Genomic_DNA"/>
</dbReference>
<evidence type="ECO:0000259" key="13">
    <source>
        <dbReference type="Pfam" id="PF05658"/>
    </source>
</evidence>
<feature type="domain" description="Trimeric autotransporter adhesin YadA-like head" evidence="13">
    <location>
        <begin position="218"/>
        <end position="242"/>
    </location>
</feature>
<dbReference type="Pfam" id="PF03895">
    <property type="entry name" value="YadA_anchor"/>
    <property type="match status" value="1"/>
</dbReference>
<evidence type="ECO:0000256" key="9">
    <source>
        <dbReference type="ARBA" id="ARBA00023136"/>
    </source>
</evidence>
<feature type="domain" description="Trimeric autotransporter adhesin YadA-like stalk" evidence="14">
    <location>
        <begin position="692"/>
        <end position="730"/>
    </location>
</feature>
<dbReference type="GO" id="GO:0009279">
    <property type="term" value="C:cell outer membrane"/>
    <property type="evidence" value="ECO:0007669"/>
    <property type="project" value="UniProtKB-SubCell"/>
</dbReference>
<keyword evidence="7" id="KW-0732">Signal</keyword>
<evidence type="ECO:0000313" key="16">
    <source>
        <dbReference type="EMBL" id="CAB3677024.1"/>
    </source>
</evidence>
<keyword evidence="5" id="KW-1134">Transmembrane beta strand</keyword>
<evidence type="ECO:0000256" key="4">
    <source>
        <dbReference type="ARBA" id="ARBA00022448"/>
    </source>
</evidence>
<dbReference type="GO" id="GO:0015031">
    <property type="term" value="P:protein transport"/>
    <property type="evidence" value="ECO:0007669"/>
    <property type="project" value="UniProtKB-KW"/>
</dbReference>
<feature type="domain" description="Trimeric autotransporter adhesin YadA-like head" evidence="13">
    <location>
        <begin position="248"/>
        <end position="270"/>
    </location>
</feature>
<dbReference type="Proteomes" id="UP000494255">
    <property type="component" value="Unassembled WGS sequence"/>
</dbReference>
<feature type="domain" description="Trimeric autotransporter adhesin YadA-like head" evidence="13">
    <location>
        <begin position="519"/>
        <end position="541"/>
    </location>
</feature>
<feature type="domain" description="Trimeric autotransporter adhesin YadA-like stalk" evidence="14">
    <location>
        <begin position="337"/>
        <end position="367"/>
    </location>
</feature>
<keyword evidence="6 11" id="KW-0812">Transmembrane</keyword>
<dbReference type="GO" id="GO:0009986">
    <property type="term" value="C:cell surface"/>
    <property type="evidence" value="ECO:0007669"/>
    <property type="project" value="UniProtKB-SubCell"/>
</dbReference>
<feature type="domain" description="Trimeric autotransporter adhesin YadA-like head" evidence="13">
    <location>
        <begin position="188"/>
        <end position="212"/>
    </location>
</feature>
<evidence type="ECO:0000256" key="5">
    <source>
        <dbReference type="ARBA" id="ARBA00022452"/>
    </source>
</evidence>
<dbReference type="InterPro" id="IPR008635">
    <property type="entry name" value="Coiled_stalk_dom"/>
</dbReference>
<evidence type="ECO:0000259" key="15">
    <source>
        <dbReference type="Pfam" id="PF13018"/>
    </source>
</evidence>
<proteinExistence type="inferred from homology"/>
<keyword evidence="11" id="KW-1133">Transmembrane helix</keyword>
<feature type="domain" description="Trimeric autotransporter adhesin YadA-like C-terminal membrane anchor" evidence="12">
    <location>
        <begin position="911"/>
        <end position="969"/>
    </location>
</feature>
<dbReference type="GeneID" id="97041046"/>
<dbReference type="InterPro" id="IPR024973">
    <property type="entry name" value="ESPR"/>
</dbReference>
<feature type="domain" description="Trimeric autotransporter adhesin YadA-like stalk" evidence="14">
    <location>
        <begin position="844"/>
        <end position="883"/>
    </location>
</feature>
<dbReference type="Gene3D" id="3.30.1300.30">
    <property type="entry name" value="GSPII I/J protein-like"/>
    <property type="match status" value="1"/>
</dbReference>
<feature type="domain" description="Trimeric autotransporter adhesin YadA-like head" evidence="13">
    <location>
        <begin position="759"/>
        <end position="784"/>
    </location>
</feature>
<evidence type="ECO:0008006" key="18">
    <source>
        <dbReference type="Google" id="ProtNLM"/>
    </source>
</evidence>
<feature type="domain" description="ESPR" evidence="15">
    <location>
        <begin position="1"/>
        <end position="46"/>
    </location>
</feature>
<keyword evidence="9 11" id="KW-0472">Membrane</keyword>
<dbReference type="InterPro" id="IPR011049">
    <property type="entry name" value="Serralysin-like_metalloprot_C"/>
</dbReference>
<dbReference type="InterPro" id="IPR008640">
    <property type="entry name" value="Adhesin_Head_dom"/>
</dbReference>
<dbReference type="Pfam" id="PF05658">
    <property type="entry name" value="YadA_head"/>
    <property type="match status" value="9"/>
</dbReference>
<dbReference type="AlphaFoldDB" id="A0A6J5ARB2"/>
<feature type="domain" description="Trimeric autotransporter adhesin YadA-like head" evidence="13">
    <location>
        <begin position="814"/>
        <end position="839"/>
    </location>
</feature>
<name>A0A6J5ARB2_9BURK</name>
<dbReference type="InterPro" id="IPR045584">
    <property type="entry name" value="Pilin-like"/>
</dbReference>
<dbReference type="SUPFAM" id="SSF54523">
    <property type="entry name" value="Pili subunits"/>
    <property type="match status" value="1"/>
</dbReference>
<feature type="domain" description="Trimeric autotransporter adhesin YadA-like head" evidence="13">
    <location>
        <begin position="663"/>
        <end position="685"/>
    </location>
</feature>
<feature type="domain" description="Trimeric autotransporter adhesin YadA-like stalk" evidence="14">
    <location>
        <begin position="610"/>
        <end position="645"/>
    </location>
</feature>
<evidence type="ECO:0000259" key="14">
    <source>
        <dbReference type="Pfam" id="PF05662"/>
    </source>
</evidence>
<dbReference type="SUPFAM" id="SSF101967">
    <property type="entry name" value="Adhesin YadA, collagen-binding domain"/>
    <property type="match status" value="6"/>
</dbReference>
<evidence type="ECO:0000256" key="3">
    <source>
        <dbReference type="ARBA" id="ARBA00005848"/>
    </source>
</evidence>
<feature type="domain" description="Trimeric autotransporter adhesin YadA-like stalk" evidence="14">
    <location>
        <begin position="547"/>
        <end position="569"/>
    </location>
</feature>
<keyword evidence="10" id="KW-0998">Cell outer membrane</keyword>
<gene>
    <name evidence="16" type="ORF">LMG24238_02415</name>
</gene>
<feature type="domain" description="Trimeric autotransporter adhesin YadA-like head" evidence="13">
    <location>
        <begin position="786"/>
        <end position="812"/>
    </location>
</feature>
<dbReference type="CDD" id="cd12820">
    <property type="entry name" value="LbR_YadA-like"/>
    <property type="match status" value="2"/>
</dbReference>
<organism evidence="16 17">
    <name type="scientific">Paraburkholderia sediminicola</name>
    <dbReference type="NCBI Taxonomy" id="458836"/>
    <lineage>
        <taxon>Bacteria</taxon>
        <taxon>Pseudomonadati</taxon>
        <taxon>Pseudomonadota</taxon>
        <taxon>Betaproteobacteria</taxon>
        <taxon>Burkholderiales</taxon>
        <taxon>Burkholderiaceae</taxon>
        <taxon>Paraburkholderia</taxon>
    </lineage>
</organism>
<evidence type="ECO:0000259" key="12">
    <source>
        <dbReference type="Pfam" id="PF03895"/>
    </source>
</evidence>
<keyword evidence="17" id="KW-1185">Reference proteome</keyword>
<sequence>MNRAYRVVWNATTNTWSAVSELAASRRKGTSRRALAAAMVLTATFGGAGFVRNAQAFTPIGTGAQQGNAGNLVIGDNADGSKAGCNSSYLPGSACSTIIGNGASSTSSAATVVGDHATTTGANATAIGAYATAASWSQAFGAGAQATGGWATAIGQGSVASNANASAIGTNSTATGNASTAIGGGAHATGDSSFAIGWNSNASATGSMAFGTSVTVAGVNSVALGLSSGASADYAIAIGGHAAARTVSSTALGDSSTASGLSSTAIGGNSVASGDYSATLGMNASASAANSAAVGAGSTTTANLAAAAYNPGSTALSGTASVANGEVSVGSAGKERRVTNVAAGSAATDAVNVSQLQSEAAKSNAIGATTAVALGGGSTYNPATGSIGAPTYNVAGGTQHSVGDALDALNGGVNNNATNISNLTNNINQGTIGLVQQDPTSRVITVAKDTNGTSVSFTGTAGDRTLTGVSAGVAGTDAVNVSQLQNVQSQIGTQIGDATRYFKADGRNDGTDDASVVAGSNSLAIGAGSVADRANTVSVGAVGAERQITNVAAGKEDTDAVNVSQLKDAGLIGDDGKAIAAVTYDQNADGTPNYNSVTMGGSKSTGPVAIHNVADGADGNDAVNVNQLQAVQNQIGTQIGDATRYFKADGRNDGTDDASVVAGSNSVAIGAGSVATLANSVSVGSVGNERYITNVKAGVNETDAVNVSQLSALQSQVTNIDGRVTNLEGGAGKSPYFDATDNAQTGDYEPVANVAQPGTGVGSTAAGSGATVTGNYGTAVGSNASASGENSVAMGSGAAVTGTNSVAVGSGSQATANNAVALGQGSVADRDNSVSVGSASGERQITNVAAGSANTDAVNVGQLTNSVSQGVQQANNYTDQRFNDANNAINSVAKNAYAGIAAAMAMPNMTPSGPGRTIVAAGAANFKGGSAVAAGATYRSTNSKWLVNGAVSVTSAGDAGVRAQVGYEF</sequence>
<dbReference type="RefSeq" id="WP_175050629.1">
    <property type="nucleotide sequence ID" value="NZ_CADIKC010000002.1"/>
</dbReference>
<dbReference type="Pfam" id="PF05662">
    <property type="entry name" value="YadA_stalk"/>
    <property type="match status" value="6"/>
</dbReference>
<keyword evidence="4" id="KW-0813">Transport</keyword>
<comment type="subcellular location">
    <subcellularLocation>
        <location evidence="2">Cell outer membrane</location>
    </subcellularLocation>
    <subcellularLocation>
        <location evidence="1">Cell surface</location>
    </subcellularLocation>
</comment>
<comment type="similarity">
    <text evidence="3">Belongs to the autotransporter-2 (AT-2) (TC 1.B.40) family.</text>
</comment>
<evidence type="ECO:0000256" key="11">
    <source>
        <dbReference type="SAM" id="Phobius"/>
    </source>
</evidence>
<reference evidence="16 17" key="1">
    <citation type="submission" date="2020-04" db="EMBL/GenBank/DDBJ databases">
        <authorList>
            <person name="De Canck E."/>
        </authorList>
    </citation>
    <scope>NUCLEOTIDE SEQUENCE [LARGE SCALE GENOMIC DNA]</scope>
    <source>
        <strain evidence="16 17">LMG 24238</strain>
    </source>
</reference>
<evidence type="ECO:0000256" key="7">
    <source>
        <dbReference type="ARBA" id="ARBA00022729"/>
    </source>
</evidence>
<feature type="domain" description="Trimeric autotransporter adhesin YadA-like head" evidence="13">
    <location>
        <begin position="160"/>
        <end position="186"/>
    </location>
</feature>
<dbReference type="Pfam" id="PF13018">
    <property type="entry name" value="ESPR"/>
    <property type="match status" value="1"/>
</dbReference>
<evidence type="ECO:0000256" key="1">
    <source>
        <dbReference type="ARBA" id="ARBA00004241"/>
    </source>
</evidence>
<evidence type="ECO:0000256" key="2">
    <source>
        <dbReference type="ARBA" id="ARBA00004442"/>
    </source>
</evidence>
<feature type="domain" description="Trimeric autotransporter adhesin YadA-like stalk" evidence="14">
    <location>
        <begin position="466"/>
        <end position="501"/>
    </location>
</feature>
<protein>
    <recommendedName>
        <fullName evidence="18">Autotransporter adhesin</fullName>
    </recommendedName>
</protein>
<keyword evidence="8" id="KW-0653">Protein transport</keyword>
<feature type="transmembrane region" description="Helical" evidence="11">
    <location>
        <begin position="34"/>
        <end position="51"/>
    </location>
</feature>
<evidence type="ECO:0000256" key="8">
    <source>
        <dbReference type="ARBA" id="ARBA00022927"/>
    </source>
</evidence>